<evidence type="ECO:0000256" key="3">
    <source>
        <dbReference type="PROSITE-ProRule" id="PRU00175"/>
    </source>
</evidence>
<dbReference type="SMART" id="SM00184">
    <property type="entry name" value="RING"/>
    <property type="match status" value="1"/>
</dbReference>
<keyword evidence="2" id="KW-0862">Zinc</keyword>
<keyword evidence="1 3" id="KW-0479">Metal-binding</keyword>
<evidence type="ECO:0000313" key="7">
    <source>
        <dbReference type="Proteomes" id="UP000321570"/>
    </source>
</evidence>
<proteinExistence type="predicted"/>
<feature type="domain" description="RING-type" evidence="5">
    <location>
        <begin position="230"/>
        <end position="271"/>
    </location>
</feature>
<keyword evidence="1 3" id="KW-0863">Zinc-finger</keyword>
<dbReference type="InterPro" id="IPR001841">
    <property type="entry name" value="Znf_RING"/>
</dbReference>
<keyword evidence="4" id="KW-0472">Membrane</keyword>
<evidence type="ECO:0000256" key="2">
    <source>
        <dbReference type="ARBA" id="ARBA00022833"/>
    </source>
</evidence>
<protein>
    <recommendedName>
        <fullName evidence="5">RING-type domain-containing protein</fullName>
    </recommendedName>
</protein>
<dbReference type="GO" id="GO:0008270">
    <property type="term" value="F:zinc ion binding"/>
    <property type="evidence" value="ECO:0007669"/>
    <property type="project" value="UniProtKB-KW"/>
</dbReference>
<name>A0A564YXE2_HYMDI</name>
<evidence type="ECO:0000313" key="6">
    <source>
        <dbReference type="EMBL" id="VUZ51957.1"/>
    </source>
</evidence>
<evidence type="ECO:0000256" key="4">
    <source>
        <dbReference type="SAM" id="Phobius"/>
    </source>
</evidence>
<reference evidence="6 7" key="1">
    <citation type="submission" date="2019-07" db="EMBL/GenBank/DDBJ databases">
        <authorList>
            <person name="Jastrzebski P J."/>
            <person name="Paukszto L."/>
            <person name="Jastrzebski P J."/>
        </authorList>
    </citation>
    <scope>NUCLEOTIDE SEQUENCE [LARGE SCALE GENOMIC DNA]</scope>
    <source>
        <strain evidence="6 7">WMS-il1</strain>
    </source>
</reference>
<keyword evidence="4" id="KW-0812">Transmembrane</keyword>
<evidence type="ECO:0000256" key="1">
    <source>
        <dbReference type="ARBA" id="ARBA00022771"/>
    </source>
</evidence>
<gene>
    <name evidence="6" type="ORF">WMSIL1_LOCUS10596</name>
</gene>
<accession>A0A564YXE2</accession>
<organism evidence="6 7">
    <name type="scientific">Hymenolepis diminuta</name>
    <name type="common">Rat tapeworm</name>
    <dbReference type="NCBI Taxonomy" id="6216"/>
    <lineage>
        <taxon>Eukaryota</taxon>
        <taxon>Metazoa</taxon>
        <taxon>Spiralia</taxon>
        <taxon>Lophotrochozoa</taxon>
        <taxon>Platyhelminthes</taxon>
        <taxon>Cestoda</taxon>
        <taxon>Eucestoda</taxon>
        <taxon>Cyclophyllidea</taxon>
        <taxon>Hymenolepididae</taxon>
        <taxon>Hymenolepis</taxon>
    </lineage>
</organism>
<dbReference type="Gene3D" id="3.30.40.10">
    <property type="entry name" value="Zinc/RING finger domain, C3HC4 (zinc finger)"/>
    <property type="match status" value="1"/>
</dbReference>
<feature type="transmembrane region" description="Helical" evidence="4">
    <location>
        <begin position="14"/>
        <end position="37"/>
    </location>
</feature>
<evidence type="ECO:0000259" key="5">
    <source>
        <dbReference type="PROSITE" id="PS50089"/>
    </source>
</evidence>
<keyword evidence="7" id="KW-1185">Reference proteome</keyword>
<dbReference type="AlphaFoldDB" id="A0A564YXE2"/>
<sequence>MNEDTSEDSEDFRFWLKVCTVLTVIFYTFCGVTVFLLRRIIGDVLSEALNKVPRRPQPEKVVPFSNPVAITNLTHRSDDKCLDLTLSLTKNVQMFVLRSVPLSTFHEIMVAPTTKFHQFVVDRASESFPVTTSSISVKTNDDQVPFNMYRTSYDLVLVFFDESDLECVSDEEKVIFSFHMVHVKQYEEERRPTQHLFSYCKTSLDRLICLRKIFAFENSNSGASPNRPECSVCLSEVVDVIFVPCRHSPMCQICLSGFLDNTRCLHCPICRVAIAEIKLL</sequence>
<dbReference type="Proteomes" id="UP000321570">
    <property type="component" value="Unassembled WGS sequence"/>
</dbReference>
<dbReference type="Pfam" id="PF13920">
    <property type="entry name" value="zf-C3HC4_3"/>
    <property type="match status" value="1"/>
</dbReference>
<keyword evidence="4" id="KW-1133">Transmembrane helix</keyword>
<dbReference type="InterPro" id="IPR013083">
    <property type="entry name" value="Znf_RING/FYVE/PHD"/>
</dbReference>
<dbReference type="SUPFAM" id="SSF57850">
    <property type="entry name" value="RING/U-box"/>
    <property type="match status" value="1"/>
</dbReference>
<dbReference type="EMBL" id="CABIJS010000455">
    <property type="protein sequence ID" value="VUZ51957.1"/>
    <property type="molecule type" value="Genomic_DNA"/>
</dbReference>
<dbReference type="PROSITE" id="PS50089">
    <property type="entry name" value="ZF_RING_2"/>
    <property type="match status" value="1"/>
</dbReference>